<evidence type="ECO:0000259" key="6">
    <source>
        <dbReference type="PROSITE" id="PS50893"/>
    </source>
</evidence>
<evidence type="ECO:0000256" key="1">
    <source>
        <dbReference type="ARBA" id="ARBA00005417"/>
    </source>
</evidence>
<dbReference type="InterPro" id="IPR003439">
    <property type="entry name" value="ABC_transporter-like_ATP-bd"/>
</dbReference>
<feature type="domain" description="ABC transporter" evidence="6">
    <location>
        <begin position="2"/>
        <end position="227"/>
    </location>
</feature>
<protein>
    <submittedName>
        <fullName evidence="7">ABC transporter ATP-binding protein</fullName>
    </submittedName>
</protein>
<evidence type="ECO:0000256" key="3">
    <source>
        <dbReference type="ARBA" id="ARBA00022741"/>
    </source>
</evidence>
<name>A0ABW8BYF2_9ACTN</name>
<dbReference type="Pfam" id="PF00005">
    <property type="entry name" value="ABC_tran"/>
    <property type="match status" value="1"/>
</dbReference>
<keyword evidence="8" id="KW-1185">Reference proteome</keyword>
<keyword evidence="3" id="KW-0547">Nucleotide-binding</keyword>
<gene>
    <name evidence="7" type="ORF">ACIGXA_01615</name>
</gene>
<evidence type="ECO:0000256" key="2">
    <source>
        <dbReference type="ARBA" id="ARBA00022448"/>
    </source>
</evidence>
<dbReference type="GO" id="GO:0005524">
    <property type="term" value="F:ATP binding"/>
    <property type="evidence" value="ECO:0007669"/>
    <property type="project" value="UniProtKB-KW"/>
</dbReference>
<proteinExistence type="inferred from homology"/>
<dbReference type="SUPFAM" id="SSF52540">
    <property type="entry name" value="P-loop containing nucleoside triphosphate hydrolases"/>
    <property type="match status" value="1"/>
</dbReference>
<organism evidence="7 8">
    <name type="scientific">Streptomyces fildesensis</name>
    <dbReference type="NCBI Taxonomy" id="375757"/>
    <lineage>
        <taxon>Bacteria</taxon>
        <taxon>Bacillati</taxon>
        <taxon>Actinomycetota</taxon>
        <taxon>Actinomycetes</taxon>
        <taxon>Kitasatosporales</taxon>
        <taxon>Streptomycetaceae</taxon>
        <taxon>Streptomyces</taxon>
    </lineage>
</organism>
<evidence type="ECO:0000313" key="8">
    <source>
        <dbReference type="Proteomes" id="UP001614394"/>
    </source>
</evidence>
<dbReference type="RefSeq" id="WP_399643462.1">
    <property type="nucleotide sequence ID" value="NZ_JBITYG010000001.1"/>
</dbReference>
<dbReference type="CDD" id="cd03268">
    <property type="entry name" value="ABC_BcrA_bacitracin_resist"/>
    <property type="match status" value="1"/>
</dbReference>
<feature type="compositionally biased region" description="Polar residues" evidence="5">
    <location>
        <begin position="302"/>
        <end position="311"/>
    </location>
</feature>
<dbReference type="PANTHER" id="PTHR43335">
    <property type="entry name" value="ABC TRANSPORTER, ATP-BINDING PROTEIN"/>
    <property type="match status" value="1"/>
</dbReference>
<comment type="caution">
    <text evidence="7">The sequence shown here is derived from an EMBL/GenBank/DDBJ whole genome shotgun (WGS) entry which is preliminary data.</text>
</comment>
<dbReference type="InterPro" id="IPR003593">
    <property type="entry name" value="AAA+_ATPase"/>
</dbReference>
<keyword evidence="2" id="KW-0813">Transport</keyword>
<dbReference type="EMBL" id="JBITYG010000001">
    <property type="protein sequence ID" value="MFI9099193.1"/>
    <property type="molecule type" value="Genomic_DNA"/>
</dbReference>
<keyword evidence="4 7" id="KW-0067">ATP-binding</keyword>
<dbReference type="PROSITE" id="PS50893">
    <property type="entry name" value="ABC_TRANSPORTER_2"/>
    <property type="match status" value="1"/>
</dbReference>
<dbReference type="Proteomes" id="UP001614394">
    <property type="component" value="Unassembled WGS sequence"/>
</dbReference>
<sequence length="436" mass="46160">MIEATGLTKRYGAKTAVYNLSFQVRSGAVTGFLGPNGSGKSTTMRMILGLDDPSAGRVTIGGQPYRQLTNAPRRVGALLDAKAVHGGRSARQHLLCLAQLSGIPARRVDEVLGVVGLQDVASRRSKGFSLGMGQRLGIAGALLGDPEVLLFDEPVNGLDPEGILWVRNLMRKLASEGRTVFVSSHLMSEMALTADHLIVIGRGQLLADMSVKDFIARNSTAHATVRTPDDAGMREKLSKALSEAGGLVQPEQDGALRVTGLELPRISDLAHEIDVRLWELSPHQASLEEAYMRMTSGAVDYRSTQDPRQGLQQPAPHPQQGYQQAGYPPQGQYPQGGYPPAGYQQQAPAGWGQPPVQQAPQQQYAQPPAQPYAQPYGQQPAGPPPQPYAATTAAPAQPPVAPVAPVAPAPPAAPAAPPVVPPTAPSLNKSDSEDAR</sequence>
<dbReference type="InterPro" id="IPR027417">
    <property type="entry name" value="P-loop_NTPase"/>
</dbReference>
<feature type="region of interest" description="Disordered" evidence="5">
    <location>
        <begin position="302"/>
        <end position="436"/>
    </location>
</feature>
<evidence type="ECO:0000313" key="7">
    <source>
        <dbReference type="EMBL" id="MFI9099193.1"/>
    </source>
</evidence>
<dbReference type="Gene3D" id="3.40.50.300">
    <property type="entry name" value="P-loop containing nucleotide triphosphate hydrolases"/>
    <property type="match status" value="1"/>
</dbReference>
<feature type="compositionally biased region" description="Low complexity" evidence="5">
    <location>
        <begin position="312"/>
        <end position="380"/>
    </location>
</feature>
<dbReference type="PANTHER" id="PTHR43335:SF4">
    <property type="entry name" value="ABC TRANSPORTER, ATP-BINDING PROTEIN"/>
    <property type="match status" value="1"/>
</dbReference>
<evidence type="ECO:0000256" key="4">
    <source>
        <dbReference type="ARBA" id="ARBA00022840"/>
    </source>
</evidence>
<dbReference type="SMART" id="SM00382">
    <property type="entry name" value="AAA"/>
    <property type="match status" value="1"/>
</dbReference>
<accession>A0ABW8BYF2</accession>
<evidence type="ECO:0000256" key="5">
    <source>
        <dbReference type="SAM" id="MobiDB-lite"/>
    </source>
</evidence>
<comment type="similarity">
    <text evidence="1">Belongs to the ABC transporter superfamily.</text>
</comment>
<reference evidence="7 8" key="1">
    <citation type="submission" date="2024-10" db="EMBL/GenBank/DDBJ databases">
        <title>The Natural Products Discovery Center: Release of the First 8490 Sequenced Strains for Exploring Actinobacteria Biosynthetic Diversity.</title>
        <authorList>
            <person name="Kalkreuter E."/>
            <person name="Kautsar S.A."/>
            <person name="Yang D."/>
            <person name="Bader C.D."/>
            <person name="Teijaro C.N."/>
            <person name="Fluegel L."/>
            <person name="Davis C.M."/>
            <person name="Simpson J.R."/>
            <person name="Lauterbach L."/>
            <person name="Steele A.D."/>
            <person name="Gui C."/>
            <person name="Meng S."/>
            <person name="Li G."/>
            <person name="Viehrig K."/>
            <person name="Ye F."/>
            <person name="Su P."/>
            <person name="Kiefer A.F."/>
            <person name="Nichols A."/>
            <person name="Cepeda A.J."/>
            <person name="Yan W."/>
            <person name="Fan B."/>
            <person name="Jiang Y."/>
            <person name="Adhikari A."/>
            <person name="Zheng C.-J."/>
            <person name="Schuster L."/>
            <person name="Cowan T.M."/>
            <person name="Smanski M.J."/>
            <person name="Chevrette M.G."/>
            <person name="De Carvalho L.P.S."/>
            <person name="Shen B."/>
        </authorList>
    </citation>
    <scope>NUCLEOTIDE SEQUENCE [LARGE SCALE GENOMIC DNA]</scope>
    <source>
        <strain evidence="7 8">NPDC053399</strain>
    </source>
</reference>
<feature type="compositionally biased region" description="Pro residues" evidence="5">
    <location>
        <begin position="396"/>
        <end position="424"/>
    </location>
</feature>